<feature type="region of interest" description="Disordered" evidence="2">
    <location>
        <begin position="25"/>
        <end position="102"/>
    </location>
</feature>
<keyword evidence="1" id="KW-0175">Coiled coil</keyword>
<evidence type="ECO:0000313" key="8">
    <source>
        <dbReference type="EMBL" id="PJB04408.1"/>
    </source>
</evidence>
<comment type="caution">
    <text evidence="3">The sequence shown here is derived from an EMBL/GenBank/DDBJ whole genome shotgun (WGS) entry which is preliminary data.</text>
</comment>
<accession>A0A2H9RD04</accession>
<dbReference type="Proteomes" id="UP000231232">
    <property type="component" value="Unassembled WGS sequence"/>
</dbReference>
<dbReference type="Proteomes" id="UP000228989">
    <property type="component" value="Unassembled WGS sequence"/>
</dbReference>
<dbReference type="EMBL" id="PFIH01000040">
    <property type="protein sequence ID" value="PIX28048.1"/>
    <property type="molecule type" value="Genomic_DNA"/>
</dbReference>
<dbReference type="EMBL" id="PFMG01000063">
    <property type="protein sequence ID" value="PIY99655.1"/>
    <property type="molecule type" value="Genomic_DNA"/>
</dbReference>
<name>A0A2G9LJ14_HUBC1</name>
<dbReference type="EMBL" id="PFSX01000034">
    <property type="protein sequence ID" value="PJC01396.1"/>
    <property type="molecule type" value="Genomic_DNA"/>
</dbReference>
<dbReference type="Proteomes" id="UP000228888">
    <property type="component" value="Unassembled WGS sequence"/>
</dbReference>
<evidence type="ECO:0000256" key="2">
    <source>
        <dbReference type="SAM" id="MobiDB-lite"/>
    </source>
</evidence>
<dbReference type="Proteomes" id="UP000229789">
    <property type="component" value="Unassembled WGS sequence"/>
</dbReference>
<feature type="compositionally biased region" description="Low complexity" evidence="2">
    <location>
        <begin position="93"/>
        <end position="102"/>
    </location>
</feature>
<feature type="compositionally biased region" description="Polar residues" evidence="2">
    <location>
        <begin position="69"/>
        <end position="86"/>
    </location>
</feature>
<evidence type="ECO:0000313" key="5">
    <source>
        <dbReference type="EMBL" id="PIV89868.1"/>
    </source>
</evidence>
<dbReference type="Proteomes" id="UP000231449">
    <property type="component" value="Unassembled WGS sequence"/>
</dbReference>
<reference evidence="10 11" key="2">
    <citation type="submission" date="2017-09" db="EMBL/GenBank/DDBJ databases">
        <title>Depth-based differentiation of microbial function through sediment-hosted aquifers and enrichment of novel symbionts in the deep terrestrial subsurface.</title>
        <authorList>
            <person name="Probst A.J."/>
            <person name="Ladd B."/>
            <person name="Jarett J.K."/>
            <person name="Geller-Mcgrath D.E."/>
            <person name="Sieber C.M.K."/>
            <person name="Emerson J.B."/>
            <person name="Anantharaman K."/>
            <person name="Thomas B.C."/>
            <person name="Malmstrom R."/>
            <person name="Stieglmeier M."/>
            <person name="Klingl A."/>
            <person name="Woyke T."/>
            <person name="Ryan C.M."/>
            <person name="Banfield J.F."/>
        </authorList>
    </citation>
    <scope>NUCLEOTIDE SEQUENCE [LARGE SCALE GENOMIC DNA]</scope>
</reference>
<evidence type="ECO:0000256" key="1">
    <source>
        <dbReference type="SAM" id="Coils"/>
    </source>
</evidence>
<evidence type="ECO:0000313" key="4">
    <source>
        <dbReference type="EMBL" id="PIV13582.1"/>
    </source>
</evidence>
<organism evidence="3 12">
    <name type="scientific">Huberarchaeum crystalense</name>
    <dbReference type="NCBI Taxonomy" id="2014257"/>
    <lineage>
        <taxon>Archaea</taxon>
        <taxon>Candidatus Huberarchaeota</taxon>
        <taxon>Candidatus Huberarchaeia</taxon>
        <taxon>Candidatus Huberarchaeales</taxon>
        <taxon>Candidatus Huberarchaeaceae</taxon>
        <taxon>Candidatus Huberarchaeum</taxon>
    </lineage>
</organism>
<evidence type="ECO:0000313" key="3">
    <source>
        <dbReference type="EMBL" id="PIN66536.1"/>
    </source>
</evidence>
<dbReference type="EMBL" id="PCUF01000021">
    <property type="protein sequence ID" value="PIN66536.1"/>
    <property type="molecule type" value="Genomic_DNA"/>
</dbReference>
<dbReference type="EMBL" id="PFFF01000013">
    <property type="protein sequence ID" value="PIV89868.1"/>
    <property type="molecule type" value="Genomic_DNA"/>
</dbReference>
<evidence type="ECO:0000313" key="9">
    <source>
        <dbReference type="EMBL" id="PJC01396.1"/>
    </source>
</evidence>
<protein>
    <submittedName>
        <fullName evidence="3">Uncharacterized protein</fullName>
    </submittedName>
</protein>
<evidence type="ECO:0000313" key="10">
    <source>
        <dbReference type="Proteomes" id="UP000228874"/>
    </source>
</evidence>
<feature type="coiled-coil region" evidence="1">
    <location>
        <begin position="112"/>
        <end position="160"/>
    </location>
</feature>
<proteinExistence type="predicted"/>
<accession>A0A2H9N2C3</accession>
<evidence type="ECO:0000313" key="6">
    <source>
        <dbReference type="EMBL" id="PIX28048.1"/>
    </source>
</evidence>
<gene>
    <name evidence="9" type="ORF">CO072_01405</name>
    <name evidence="8" type="ORF">CO124_00380</name>
    <name evidence="4" type="ORF">COS45_02180</name>
    <name evidence="5" type="ORF">COW47_00445</name>
    <name evidence="3" type="ORF">COW69_01740</name>
    <name evidence="7" type="ORF">COY63_02445</name>
    <name evidence="6" type="ORF">COZ66_01645</name>
</gene>
<dbReference type="Proteomes" id="UP000228874">
    <property type="component" value="Unassembled WGS sequence"/>
</dbReference>
<reference evidence="3 12" key="1">
    <citation type="submission" date="2017-09" db="EMBL/GenBank/DDBJ databases">
        <title>Depth-based differentiation of microbial function through sediment-hosted aquifers and enrichment of novel symbionts in the deep terrestrial subsurface.</title>
        <authorList>
            <person name="Probst A.J."/>
            <person name="Ladd B."/>
            <person name="Jarett J.K."/>
            <person name="Geller-Mcgrath D.E."/>
            <person name="Sieber C.M."/>
            <person name="Emerson J.B."/>
            <person name="Anantharaman K."/>
            <person name="Thomas B.C."/>
            <person name="Malmstrom R."/>
            <person name="Stieglmeier M."/>
            <person name="Klingl A."/>
            <person name="Woyke T."/>
            <person name="Ryan C.M."/>
            <person name="Banfield J.F."/>
        </authorList>
    </citation>
    <scope>NUCLEOTIDE SEQUENCE [LARGE SCALE GENOMIC DNA]</scope>
    <source>
        <strain evidence="4">CG03_land_8_20_14_0_80_31_114</strain>
        <strain evidence="5">CG17_big_fil_post_rev_8_21_14_2_50_31_73</strain>
        <strain evidence="3">CG18_big_fil_WC_8_21_14_2_50_31_19</strain>
        <strain evidence="7">CG_4_10_14_0_8_um_filter_31_133</strain>
        <strain evidence="6">CG_4_8_14_3_um_filter</strain>
        <strain evidence="9">CG_4_9_14_0_8_um_filter_31_21</strain>
        <strain evidence="8">CG_4_9_14_3_um_filter_31_125</strain>
    </source>
</reference>
<dbReference type="AlphaFoldDB" id="A0A2G9LJ14"/>
<sequence length="160" mass="17793">MSFGFNLPFGKKKDDDILKELEDLDKDKNDGSASLSSSFSNLNLQPPESLSTNNFPSPSSTSTTPFSSAVSNTPSGFMTKGQTPTGFSGYAPQQTQYSQQGQSSHDLIQQRINQILDQIQGQNIKYEQLKVEFGTISINLEIIKRQLEQIKLKIDNQQIK</sequence>
<accession>A0A2H9MMX8</accession>
<dbReference type="EMBL" id="PFUW01000007">
    <property type="protein sequence ID" value="PJB04408.1"/>
    <property type="molecule type" value="Genomic_DNA"/>
</dbReference>
<evidence type="ECO:0000313" key="12">
    <source>
        <dbReference type="Proteomes" id="UP000229789"/>
    </source>
</evidence>
<feature type="compositionally biased region" description="Low complexity" evidence="2">
    <location>
        <begin position="32"/>
        <end position="44"/>
    </location>
</feature>
<accession>A0A2H9M1Y7</accession>
<evidence type="ECO:0000313" key="11">
    <source>
        <dbReference type="Proteomes" id="UP000228888"/>
    </source>
</evidence>
<accession>A0A2G9LJ14</accession>
<evidence type="ECO:0000313" key="7">
    <source>
        <dbReference type="EMBL" id="PIY99655.1"/>
    </source>
</evidence>
<accession>A0A2H9P9D4</accession>
<feature type="compositionally biased region" description="Low complexity" evidence="2">
    <location>
        <begin position="51"/>
        <end position="68"/>
    </location>
</feature>
<dbReference type="Proteomes" id="UP000230713">
    <property type="component" value="Unassembled WGS sequence"/>
</dbReference>
<accession>A0A2H9QSS6</accession>
<dbReference type="EMBL" id="PEUT01000053">
    <property type="protein sequence ID" value="PIV13582.1"/>
    <property type="molecule type" value="Genomic_DNA"/>
</dbReference>